<dbReference type="Proteomes" id="UP000254476">
    <property type="component" value="Unassembled WGS sequence"/>
</dbReference>
<keyword evidence="8" id="KW-0808">Transferase</keyword>
<dbReference type="RefSeq" id="WP_065231755.1">
    <property type="nucleotide sequence ID" value="NZ_CAAAHW010000003.1"/>
</dbReference>
<evidence type="ECO:0000259" key="6">
    <source>
        <dbReference type="PROSITE" id="PS50887"/>
    </source>
</evidence>
<evidence type="ECO:0000313" key="8">
    <source>
        <dbReference type="EMBL" id="STX44617.1"/>
    </source>
</evidence>
<evidence type="ECO:0000313" key="10">
    <source>
        <dbReference type="Proteomes" id="UP000254476"/>
    </source>
</evidence>
<accession>A0A378JCK6</accession>
<dbReference type="GO" id="GO:0016301">
    <property type="term" value="F:kinase activity"/>
    <property type="evidence" value="ECO:0007669"/>
    <property type="project" value="UniProtKB-KW"/>
</dbReference>
<name>A0A378JCK6_9GAMM</name>
<dbReference type="EMBL" id="UGOB01000001">
    <property type="protein sequence ID" value="STX44617.1"/>
    <property type="molecule type" value="Genomic_DNA"/>
</dbReference>
<keyword evidence="9" id="KW-1185">Reference proteome</keyword>
<proteinExistence type="predicted"/>
<dbReference type="NCBIfam" id="NF007380">
    <property type="entry name" value="PRK09894.1"/>
    <property type="match status" value="1"/>
</dbReference>
<dbReference type="Pfam" id="PF00990">
    <property type="entry name" value="GGDEF"/>
    <property type="match status" value="1"/>
</dbReference>
<dbReference type="CDD" id="cd01949">
    <property type="entry name" value="GGDEF"/>
    <property type="match status" value="1"/>
</dbReference>
<dbReference type="InterPro" id="IPR025991">
    <property type="entry name" value="Chemoreceptor_zinc-bind_dom"/>
</dbReference>
<evidence type="ECO:0000313" key="9">
    <source>
        <dbReference type="Proteomes" id="UP000054691"/>
    </source>
</evidence>
<feature type="domain" description="PH" evidence="5">
    <location>
        <begin position="1"/>
        <end position="37"/>
    </location>
</feature>
<reference evidence="8 10" key="2">
    <citation type="submission" date="2018-06" db="EMBL/GenBank/DDBJ databases">
        <authorList>
            <consortium name="Pathogen Informatics"/>
            <person name="Doyle S."/>
        </authorList>
    </citation>
    <scope>NUCLEOTIDE SEQUENCE [LARGE SCALE GENOMIC DNA]</scope>
    <source>
        <strain evidence="8 10">NCTC12388</strain>
    </source>
</reference>
<comment type="catalytic activity">
    <reaction evidence="3">
        <text>2 GTP = 3',3'-c-di-GMP + 2 diphosphate</text>
        <dbReference type="Rhea" id="RHEA:24898"/>
        <dbReference type="ChEBI" id="CHEBI:33019"/>
        <dbReference type="ChEBI" id="CHEBI:37565"/>
        <dbReference type="ChEBI" id="CHEBI:58805"/>
        <dbReference type="EC" id="2.7.7.65"/>
    </reaction>
</comment>
<dbReference type="Pfam" id="PF13682">
    <property type="entry name" value="CZB"/>
    <property type="match status" value="1"/>
</dbReference>
<feature type="coiled-coil region" evidence="4">
    <location>
        <begin position="107"/>
        <end position="134"/>
    </location>
</feature>
<dbReference type="GO" id="GO:0005886">
    <property type="term" value="C:plasma membrane"/>
    <property type="evidence" value="ECO:0007669"/>
    <property type="project" value="TreeGrafter"/>
</dbReference>
<dbReference type="NCBIfam" id="TIGR00254">
    <property type="entry name" value="GGDEF"/>
    <property type="match status" value="1"/>
</dbReference>
<dbReference type="PANTHER" id="PTHR45138:SF9">
    <property type="entry name" value="DIGUANYLATE CYCLASE DGCM-RELATED"/>
    <property type="match status" value="1"/>
</dbReference>
<comment type="cofactor">
    <cofactor evidence="1">
        <name>Mg(2+)</name>
        <dbReference type="ChEBI" id="CHEBI:18420"/>
    </cofactor>
</comment>
<keyword evidence="4" id="KW-0175">Coiled coil</keyword>
<dbReference type="Gene3D" id="3.30.70.270">
    <property type="match status" value="1"/>
</dbReference>
<dbReference type="AlphaFoldDB" id="A0A378JCK6"/>
<sequence length="294" mass="33854">MQIDFLNREELQEFIFQFEQALYNHQQWYNSIIRSLVCRLPSDQHDISVNAHKECRFGQWYYGPSSHKLKQHPAFIALGEEHQYMHKAATTLLVSINKDNNISPHDYDIFSNSIEKLHLEISALQRELNELLYSRDPLTGTINRNNMLPVLREQQELVKRQVQLCCIAMLDLDKFKTLNDQHGHPAGDCVLATISRFVIESMRPYDKVFRVGGDEFLLCLQNTNTALALEIIERIRSGIAKMTININSHESVHITASFGLTSLKADISIEQAIDQADQALYKAKKEGRNCVRII</sequence>
<reference evidence="7 9" key="1">
    <citation type="submission" date="2015-11" db="EMBL/GenBank/DDBJ databases">
        <title>Genomic analysis of 38 Legionella species identifies large and diverse effector repertoires.</title>
        <authorList>
            <person name="Burstein D."/>
            <person name="Amaro F."/>
            <person name="Zusman T."/>
            <person name="Lifshitz Z."/>
            <person name="Cohen O."/>
            <person name="Gilbert J.A."/>
            <person name="Pupko T."/>
            <person name="Shuman H.A."/>
            <person name="Segal G."/>
        </authorList>
    </citation>
    <scope>NUCLEOTIDE SEQUENCE [LARGE SCALE GENOMIC DNA]</scope>
    <source>
        <strain evidence="7 9">Lyon 8420412</strain>
    </source>
</reference>
<evidence type="ECO:0000256" key="1">
    <source>
        <dbReference type="ARBA" id="ARBA00001946"/>
    </source>
</evidence>
<dbReference type="PROSITE" id="PS50003">
    <property type="entry name" value="PH_DOMAIN"/>
    <property type="match status" value="1"/>
</dbReference>
<dbReference type="PANTHER" id="PTHR45138">
    <property type="entry name" value="REGULATORY COMPONENTS OF SENSORY TRANSDUCTION SYSTEM"/>
    <property type="match status" value="1"/>
</dbReference>
<evidence type="ECO:0000313" key="7">
    <source>
        <dbReference type="EMBL" id="KTD11039.1"/>
    </source>
</evidence>
<dbReference type="InterPro" id="IPR043128">
    <property type="entry name" value="Rev_trsase/Diguanyl_cyclase"/>
</dbReference>
<dbReference type="InterPro" id="IPR000160">
    <property type="entry name" value="GGDEF_dom"/>
</dbReference>
<dbReference type="InterPro" id="IPR001849">
    <property type="entry name" value="PH_domain"/>
</dbReference>
<evidence type="ECO:0000256" key="4">
    <source>
        <dbReference type="SAM" id="Coils"/>
    </source>
</evidence>
<dbReference type="OrthoDB" id="9803824at2"/>
<gene>
    <name evidence="8" type="primary">ydeH</name>
    <name evidence="7" type="ORF">Lgra_2005</name>
    <name evidence="8" type="ORF">NCTC12388_01603</name>
</gene>
<protein>
    <recommendedName>
        <fullName evidence="2">diguanylate cyclase</fullName>
        <ecNumber evidence="2">2.7.7.65</ecNumber>
    </recommendedName>
</protein>
<dbReference type="GO" id="GO:0043709">
    <property type="term" value="P:cell adhesion involved in single-species biofilm formation"/>
    <property type="evidence" value="ECO:0007669"/>
    <property type="project" value="TreeGrafter"/>
</dbReference>
<dbReference type="EC" id="2.7.7.65" evidence="2"/>
<dbReference type="SMART" id="SM00267">
    <property type="entry name" value="GGDEF"/>
    <property type="match status" value="1"/>
</dbReference>
<dbReference type="InterPro" id="IPR050469">
    <property type="entry name" value="Diguanylate_Cyclase"/>
</dbReference>
<feature type="domain" description="GGDEF" evidence="6">
    <location>
        <begin position="163"/>
        <end position="294"/>
    </location>
</feature>
<keyword evidence="8" id="KW-0548">Nucleotidyltransferase</keyword>
<dbReference type="GO" id="GO:0052621">
    <property type="term" value="F:diguanylate cyclase activity"/>
    <property type="evidence" value="ECO:0007669"/>
    <property type="project" value="UniProtKB-EC"/>
</dbReference>
<evidence type="ECO:0000259" key="5">
    <source>
        <dbReference type="PROSITE" id="PS50003"/>
    </source>
</evidence>
<dbReference type="Gene3D" id="1.20.120.30">
    <property type="entry name" value="Aspartate receptor, ligand-binding domain"/>
    <property type="match status" value="1"/>
</dbReference>
<dbReference type="FunFam" id="3.30.70.270:FF:000001">
    <property type="entry name" value="Diguanylate cyclase domain protein"/>
    <property type="match status" value="1"/>
</dbReference>
<evidence type="ECO:0000256" key="3">
    <source>
        <dbReference type="ARBA" id="ARBA00034247"/>
    </source>
</evidence>
<dbReference type="SUPFAM" id="SSF55073">
    <property type="entry name" value="Nucleotide cyclase"/>
    <property type="match status" value="1"/>
</dbReference>
<dbReference type="Proteomes" id="UP000054691">
    <property type="component" value="Unassembled WGS sequence"/>
</dbReference>
<dbReference type="PROSITE" id="PS50887">
    <property type="entry name" value="GGDEF"/>
    <property type="match status" value="1"/>
</dbReference>
<dbReference type="STRING" id="45066.Lgra_2005"/>
<dbReference type="GO" id="GO:1902201">
    <property type="term" value="P:negative regulation of bacterial-type flagellum-dependent cell motility"/>
    <property type="evidence" value="ECO:0007669"/>
    <property type="project" value="TreeGrafter"/>
</dbReference>
<keyword evidence="8" id="KW-0418">Kinase</keyword>
<organism evidence="8 10">
    <name type="scientific">Legionella gratiana</name>
    <dbReference type="NCBI Taxonomy" id="45066"/>
    <lineage>
        <taxon>Bacteria</taxon>
        <taxon>Pseudomonadati</taxon>
        <taxon>Pseudomonadota</taxon>
        <taxon>Gammaproteobacteria</taxon>
        <taxon>Legionellales</taxon>
        <taxon>Legionellaceae</taxon>
        <taxon>Legionella</taxon>
    </lineage>
</organism>
<dbReference type="InterPro" id="IPR029787">
    <property type="entry name" value="Nucleotide_cyclase"/>
</dbReference>
<evidence type="ECO:0000256" key="2">
    <source>
        <dbReference type="ARBA" id="ARBA00012528"/>
    </source>
</evidence>
<dbReference type="EMBL" id="LNYE01000022">
    <property type="protein sequence ID" value="KTD11039.1"/>
    <property type="molecule type" value="Genomic_DNA"/>
</dbReference>